<reference evidence="1" key="1">
    <citation type="journal article" date="2014" name="Int. J. Syst. Evol. Microbiol.">
        <title>Complete genome sequence of Corynebacterium casei LMG S-19264T (=DSM 44701T), isolated from a smear-ripened cheese.</title>
        <authorList>
            <consortium name="US DOE Joint Genome Institute (JGI-PGF)"/>
            <person name="Walter F."/>
            <person name="Albersmeier A."/>
            <person name="Kalinowski J."/>
            <person name="Ruckert C."/>
        </authorList>
    </citation>
    <scope>NUCLEOTIDE SEQUENCE</scope>
    <source>
        <strain evidence="1">CGMCC 1.12924</strain>
    </source>
</reference>
<reference evidence="1" key="2">
    <citation type="submission" date="2020-09" db="EMBL/GenBank/DDBJ databases">
        <authorList>
            <person name="Sun Q."/>
            <person name="Zhou Y."/>
        </authorList>
    </citation>
    <scope>NUCLEOTIDE SEQUENCE</scope>
    <source>
        <strain evidence="1">CGMCC 1.12924</strain>
    </source>
</reference>
<organism evidence="1 2">
    <name type="scientific">Planktosalinus lacus</name>
    <dbReference type="NCBI Taxonomy" id="1526573"/>
    <lineage>
        <taxon>Bacteria</taxon>
        <taxon>Pseudomonadati</taxon>
        <taxon>Bacteroidota</taxon>
        <taxon>Flavobacteriia</taxon>
        <taxon>Flavobacteriales</taxon>
        <taxon>Flavobacteriaceae</taxon>
        <taxon>Planktosalinus</taxon>
    </lineage>
</organism>
<dbReference type="SUPFAM" id="SSF158949">
    <property type="entry name" value="Smr-associated domain-like"/>
    <property type="match status" value="1"/>
</dbReference>
<dbReference type="EMBL" id="BMGK01000001">
    <property type="protein sequence ID" value="GGD81293.1"/>
    <property type="molecule type" value="Genomic_DNA"/>
</dbReference>
<keyword evidence="2" id="KW-1185">Reference proteome</keyword>
<proteinExistence type="predicted"/>
<dbReference type="AlphaFoldDB" id="A0A8J2V7E3"/>
<evidence type="ECO:0000313" key="2">
    <source>
        <dbReference type="Proteomes" id="UP000652231"/>
    </source>
</evidence>
<accession>A0A8J2V7E3</accession>
<evidence type="ECO:0000313" key="1">
    <source>
        <dbReference type="EMBL" id="GGD81293.1"/>
    </source>
</evidence>
<gene>
    <name evidence="1" type="ORF">GCM10011312_02050</name>
</gene>
<dbReference type="Proteomes" id="UP000652231">
    <property type="component" value="Unassembled WGS sequence"/>
</dbReference>
<dbReference type="RefSeq" id="WP_188438580.1">
    <property type="nucleotide sequence ID" value="NZ_BMGK01000001.1"/>
</dbReference>
<sequence length="131" mass="15109">MQKDIEFPEVKDIHIAAVKEWDEAFLNQSWNIHLINNSNLTMEVTIIVSRGFSNEQKTATLRHGLGILEPKSHRKVEFITEEVLPFKNEFLLSFFANGKLYDRTFVFEAYTIKDENLNAIPLLVSEGILAK</sequence>
<name>A0A8J2V7E3_9FLAO</name>
<evidence type="ECO:0008006" key="3">
    <source>
        <dbReference type="Google" id="ProtNLM"/>
    </source>
</evidence>
<protein>
    <recommendedName>
        <fullName evidence="3">Phenylalanyl-tRNA synthetase subunit alpha</fullName>
    </recommendedName>
</protein>
<dbReference type="InterPro" id="IPR036781">
    <property type="entry name" value="Smr_assoc-like_sf"/>
</dbReference>
<comment type="caution">
    <text evidence="1">The sequence shown here is derived from an EMBL/GenBank/DDBJ whole genome shotgun (WGS) entry which is preliminary data.</text>
</comment>